<reference evidence="1" key="1">
    <citation type="submission" date="2023-08" db="EMBL/GenBank/DDBJ databases">
        <title>Pelteobagrus vachellii genome.</title>
        <authorList>
            <person name="Liu H."/>
        </authorList>
    </citation>
    <scope>NUCLEOTIDE SEQUENCE</scope>
    <source>
        <strain evidence="1">PRFRI_2022a</strain>
        <tissue evidence="1">Muscle</tissue>
    </source>
</reference>
<proteinExistence type="predicted"/>
<protein>
    <submittedName>
        <fullName evidence="1">Uncharacterized protein</fullName>
    </submittedName>
</protein>
<evidence type="ECO:0000313" key="1">
    <source>
        <dbReference type="EMBL" id="KAK2859984.1"/>
    </source>
</evidence>
<evidence type="ECO:0000313" key="2">
    <source>
        <dbReference type="Proteomes" id="UP001187315"/>
    </source>
</evidence>
<dbReference type="EMBL" id="JAVHJS010000004">
    <property type="protein sequence ID" value="KAK2859984.1"/>
    <property type="molecule type" value="Genomic_DNA"/>
</dbReference>
<name>A0AA88TAJ1_TACVA</name>
<comment type="caution">
    <text evidence="1">The sequence shown here is derived from an EMBL/GenBank/DDBJ whole genome shotgun (WGS) entry which is preliminary data.</text>
</comment>
<keyword evidence="2" id="KW-1185">Reference proteome</keyword>
<organism evidence="1 2">
    <name type="scientific">Tachysurus vachellii</name>
    <name type="common">Darkbarbel catfish</name>
    <name type="synonym">Pelteobagrus vachellii</name>
    <dbReference type="NCBI Taxonomy" id="175792"/>
    <lineage>
        <taxon>Eukaryota</taxon>
        <taxon>Metazoa</taxon>
        <taxon>Chordata</taxon>
        <taxon>Craniata</taxon>
        <taxon>Vertebrata</taxon>
        <taxon>Euteleostomi</taxon>
        <taxon>Actinopterygii</taxon>
        <taxon>Neopterygii</taxon>
        <taxon>Teleostei</taxon>
        <taxon>Ostariophysi</taxon>
        <taxon>Siluriformes</taxon>
        <taxon>Bagridae</taxon>
        <taxon>Tachysurus</taxon>
    </lineage>
</organism>
<sequence length="111" mass="12207">MHLNVKRDSYAGRRRLQVLLLPCCLTSSNLGGEEGDDVVCELRVMLPAMKTCPGLHEEVLHPFEYSMPDSLSVSPGAADERGISLPLLTLDYSGASPPDSIPEDLNAWRRK</sequence>
<gene>
    <name evidence="1" type="ORF">Q7C36_004150</name>
</gene>
<dbReference type="AlphaFoldDB" id="A0AA88TAJ1"/>
<accession>A0AA88TAJ1</accession>
<dbReference type="Proteomes" id="UP001187315">
    <property type="component" value="Unassembled WGS sequence"/>
</dbReference>